<feature type="non-terminal residue" evidence="4">
    <location>
        <position position="1"/>
    </location>
</feature>
<evidence type="ECO:0000256" key="2">
    <source>
        <dbReference type="ARBA" id="ARBA00022737"/>
    </source>
</evidence>
<dbReference type="InterPro" id="IPR001611">
    <property type="entry name" value="Leu-rich_rpt"/>
</dbReference>
<sequence>PKGGEISHGEEKKAQGVNLIYSFISAQKMRGRLLASSSPSAEMESMSRRVPLLPEEYERMEEKKEENGKERVSSSTSTTHSPTSSSSPAFSLFPRSSLLLLPLLLLLLFVHPTAACPDSCSCEDGGTVVKCTPGSQHDFPFLLPPTTTYLDLTGSRMEMPTWPLYSLTPNLHTLILRNSSITALNDGVFAGLPSLKKIDLAMNDIKSIHPDAFTGASGLEYLDLSSNRRLSLPLRAFDALDGLRRLDLSNCGLKELEQGILHGLERLEELNLKNNRLSFLPRGLFGQQRRLQMLDLSGNKLDTTSSLSPLPSLLVLNIAGNSIKHLDRIDHLSKLEKLDASHNLVSSLPSPPSFPPSLKFIDLSHNELRQLQTAAFDSLVDLSHLNLSHNKRLDNVQMNVFVSLTSLEYLSLAHCTQLTSFSPAAFQPLPLSLRVLHLGGIPHL</sequence>
<dbReference type="PANTHER" id="PTHR45712:SF22">
    <property type="entry name" value="INSULIN-LIKE GROWTH FACTOR-BINDING PROTEIN COMPLEX ACID LABILE SUBUNIT"/>
    <property type="match status" value="1"/>
</dbReference>
<feature type="region of interest" description="Disordered" evidence="3">
    <location>
        <begin position="34"/>
        <end position="89"/>
    </location>
</feature>
<name>A0AAV5WF17_9BILA</name>
<feature type="non-terminal residue" evidence="4">
    <location>
        <position position="444"/>
    </location>
</feature>
<proteinExistence type="predicted"/>
<protein>
    <recommendedName>
        <fullName evidence="6">LRRNT domain-containing protein</fullName>
    </recommendedName>
</protein>
<dbReference type="InterPro" id="IPR003591">
    <property type="entry name" value="Leu-rich_rpt_typical-subtyp"/>
</dbReference>
<organism evidence="4 5">
    <name type="scientific">Pristionchus fissidentatus</name>
    <dbReference type="NCBI Taxonomy" id="1538716"/>
    <lineage>
        <taxon>Eukaryota</taxon>
        <taxon>Metazoa</taxon>
        <taxon>Ecdysozoa</taxon>
        <taxon>Nematoda</taxon>
        <taxon>Chromadorea</taxon>
        <taxon>Rhabditida</taxon>
        <taxon>Rhabditina</taxon>
        <taxon>Diplogasteromorpha</taxon>
        <taxon>Diplogasteroidea</taxon>
        <taxon>Neodiplogasteridae</taxon>
        <taxon>Pristionchus</taxon>
    </lineage>
</organism>
<dbReference type="SMART" id="SM00369">
    <property type="entry name" value="LRR_TYP"/>
    <property type="match status" value="9"/>
</dbReference>
<feature type="compositionally biased region" description="Low complexity" evidence="3">
    <location>
        <begin position="34"/>
        <end position="44"/>
    </location>
</feature>
<keyword evidence="1" id="KW-0433">Leucine-rich repeat</keyword>
<dbReference type="PANTHER" id="PTHR45712">
    <property type="entry name" value="AGAP008170-PA"/>
    <property type="match status" value="1"/>
</dbReference>
<evidence type="ECO:0008006" key="6">
    <source>
        <dbReference type="Google" id="ProtNLM"/>
    </source>
</evidence>
<dbReference type="InterPro" id="IPR032675">
    <property type="entry name" value="LRR_dom_sf"/>
</dbReference>
<evidence type="ECO:0000256" key="1">
    <source>
        <dbReference type="ARBA" id="ARBA00022614"/>
    </source>
</evidence>
<keyword evidence="5" id="KW-1185">Reference proteome</keyword>
<evidence type="ECO:0000256" key="3">
    <source>
        <dbReference type="SAM" id="MobiDB-lite"/>
    </source>
</evidence>
<dbReference type="PROSITE" id="PS51450">
    <property type="entry name" value="LRR"/>
    <property type="match status" value="3"/>
</dbReference>
<evidence type="ECO:0000313" key="5">
    <source>
        <dbReference type="Proteomes" id="UP001432322"/>
    </source>
</evidence>
<feature type="compositionally biased region" description="Low complexity" evidence="3">
    <location>
        <begin position="73"/>
        <end position="89"/>
    </location>
</feature>
<accession>A0AAV5WF17</accession>
<reference evidence="4" key="1">
    <citation type="submission" date="2023-10" db="EMBL/GenBank/DDBJ databases">
        <title>Genome assembly of Pristionchus species.</title>
        <authorList>
            <person name="Yoshida K."/>
            <person name="Sommer R.J."/>
        </authorList>
    </citation>
    <scope>NUCLEOTIDE SEQUENCE</scope>
    <source>
        <strain evidence="4">RS5133</strain>
    </source>
</reference>
<dbReference type="Gene3D" id="3.80.10.10">
    <property type="entry name" value="Ribonuclease Inhibitor"/>
    <property type="match status" value="3"/>
</dbReference>
<dbReference type="EMBL" id="BTSY01000005">
    <property type="protein sequence ID" value="GMT29309.1"/>
    <property type="molecule type" value="Genomic_DNA"/>
</dbReference>
<gene>
    <name evidence="4" type="ORF">PFISCL1PPCAC_20606</name>
</gene>
<dbReference type="Proteomes" id="UP001432322">
    <property type="component" value="Unassembled WGS sequence"/>
</dbReference>
<dbReference type="AlphaFoldDB" id="A0AAV5WF17"/>
<evidence type="ECO:0000313" key="4">
    <source>
        <dbReference type="EMBL" id="GMT29309.1"/>
    </source>
</evidence>
<dbReference type="SUPFAM" id="SSF52058">
    <property type="entry name" value="L domain-like"/>
    <property type="match status" value="1"/>
</dbReference>
<feature type="compositionally biased region" description="Basic and acidic residues" evidence="3">
    <location>
        <begin position="56"/>
        <end position="72"/>
    </location>
</feature>
<keyword evidence="2" id="KW-0677">Repeat</keyword>
<dbReference type="SMART" id="SM00364">
    <property type="entry name" value="LRR_BAC"/>
    <property type="match status" value="3"/>
</dbReference>
<comment type="caution">
    <text evidence="4">The sequence shown here is derived from an EMBL/GenBank/DDBJ whole genome shotgun (WGS) entry which is preliminary data.</text>
</comment>
<dbReference type="InterPro" id="IPR050333">
    <property type="entry name" value="SLRP"/>
</dbReference>
<dbReference type="Pfam" id="PF13855">
    <property type="entry name" value="LRR_8"/>
    <property type="match status" value="3"/>
</dbReference>